<dbReference type="PROSITE" id="PS50994">
    <property type="entry name" value="INTEGRASE"/>
    <property type="match status" value="1"/>
</dbReference>
<name>A0A6V7Y7Q5_MELEN</name>
<dbReference type="PANTHER" id="PTHR47331">
    <property type="entry name" value="PHD-TYPE DOMAIN-CONTAINING PROTEIN"/>
    <property type="match status" value="1"/>
</dbReference>
<comment type="caution">
    <text evidence="2">The sequence shown here is derived from an EMBL/GenBank/DDBJ whole genome shotgun (WGS) entry which is preliminary data.</text>
</comment>
<dbReference type="Gene3D" id="3.30.420.10">
    <property type="entry name" value="Ribonuclease H-like superfamily/Ribonuclease H"/>
    <property type="match status" value="1"/>
</dbReference>
<reference evidence="2 3" key="1">
    <citation type="submission" date="2020-08" db="EMBL/GenBank/DDBJ databases">
        <authorList>
            <person name="Koutsovoulos G."/>
            <person name="Danchin GJ E."/>
        </authorList>
    </citation>
    <scope>NUCLEOTIDE SEQUENCE [LARGE SCALE GENOMIC DNA]</scope>
</reference>
<dbReference type="AlphaFoldDB" id="A0A6V7Y7Q5"/>
<dbReference type="InterPro" id="IPR001584">
    <property type="entry name" value="Integrase_cat-core"/>
</dbReference>
<evidence type="ECO:0000313" key="2">
    <source>
        <dbReference type="EMBL" id="CAD2207554.1"/>
    </source>
</evidence>
<accession>A0A6V7Y7Q5</accession>
<dbReference type="EMBL" id="CAJEWN010003412">
    <property type="protein sequence ID" value="CAD2207554.1"/>
    <property type="molecule type" value="Genomic_DNA"/>
</dbReference>
<proteinExistence type="predicted"/>
<dbReference type="Proteomes" id="UP000580250">
    <property type="component" value="Unassembled WGS sequence"/>
</dbReference>
<dbReference type="SUPFAM" id="SSF53098">
    <property type="entry name" value="Ribonuclease H-like"/>
    <property type="match status" value="1"/>
</dbReference>
<gene>
    <name evidence="2" type="ORF">MENT_LOCUS61502</name>
</gene>
<dbReference type="InterPro" id="IPR036397">
    <property type="entry name" value="RNaseH_sf"/>
</dbReference>
<dbReference type="InterPro" id="IPR012337">
    <property type="entry name" value="RNaseH-like_sf"/>
</dbReference>
<dbReference type="GO" id="GO:0003676">
    <property type="term" value="F:nucleic acid binding"/>
    <property type="evidence" value="ECO:0007669"/>
    <property type="project" value="InterPro"/>
</dbReference>
<sequence>MPPLPESRITPSRVFQNTGLDFMGPIIVKDIDEERSKRWILLLTCLSTRTIHLEVVTSISTHAFLNAFRKFVARRTRPDYILSDNGSSFRLAEKTLKRIKPDQIIDEGLQKYFAEENINWKFITPLAPWEGGVYERINGMIKSNIRKSIGRKIIDNDDFNTLICEVEAIINCRPLIQIDDEPETIILRPIDFTYPFAHQGFPPILLEKDPDYLTNADSAEKMVFEWKKHNTIINKFWEYWSINYLIMLRERKDEHHNPKFSAKGTRK</sequence>
<dbReference type="GO" id="GO:0015074">
    <property type="term" value="P:DNA integration"/>
    <property type="evidence" value="ECO:0007669"/>
    <property type="project" value="InterPro"/>
</dbReference>
<evidence type="ECO:0000259" key="1">
    <source>
        <dbReference type="PROSITE" id="PS50994"/>
    </source>
</evidence>
<dbReference type="OrthoDB" id="5875526at2759"/>
<feature type="domain" description="Integrase catalytic" evidence="1">
    <location>
        <begin position="7"/>
        <end position="197"/>
    </location>
</feature>
<evidence type="ECO:0000313" key="3">
    <source>
        <dbReference type="Proteomes" id="UP000580250"/>
    </source>
</evidence>
<organism evidence="2 3">
    <name type="scientific">Meloidogyne enterolobii</name>
    <name type="common">Root-knot nematode worm</name>
    <name type="synonym">Meloidogyne mayaguensis</name>
    <dbReference type="NCBI Taxonomy" id="390850"/>
    <lineage>
        <taxon>Eukaryota</taxon>
        <taxon>Metazoa</taxon>
        <taxon>Ecdysozoa</taxon>
        <taxon>Nematoda</taxon>
        <taxon>Chromadorea</taxon>
        <taxon>Rhabditida</taxon>
        <taxon>Tylenchina</taxon>
        <taxon>Tylenchomorpha</taxon>
        <taxon>Tylenchoidea</taxon>
        <taxon>Meloidogynidae</taxon>
        <taxon>Meloidogyninae</taxon>
        <taxon>Meloidogyne</taxon>
    </lineage>
</organism>
<protein>
    <recommendedName>
        <fullName evidence="1">Integrase catalytic domain-containing protein</fullName>
    </recommendedName>
</protein>